<dbReference type="GO" id="GO:0003676">
    <property type="term" value="F:nucleic acid binding"/>
    <property type="evidence" value="ECO:0007669"/>
    <property type="project" value="InterPro"/>
</dbReference>
<evidence type="ECO:0000313" key="3">
    <source>
        <dbReference type="EMBL" id="PIT86771.1"/>
    </source>
</evidence>
<dbReference type="Proteomes" id="UP000229362">
    <property type="component" value="Unassembled WGS sequence"/>
</dbReference>
<sequence>MLQHTAKQIYTAITEATCILLIPHQHPDGDALGAVTAFAQWLDTLAKNYAIFCSTAISAQLNYLDHINEISEDPQLFQQNDLDLIIVFDSGDLRYAGVDTFIANIAHPPMIINIDHHKTNEHYGKLNLLPKQASSTSEIVYDFFSLHAVPITPHMATSLLTGIIYDTDNFTNAATTPHAIHVASKLVNLGANFNHIKERMYKDMPFDAFPLWGIIFSRLTKHEPLNLIYTYLTHDDLEKHQVHEDAMSGLSNFMNNIHDGYAGLVLKGTKEGTTKGSFRTTRDDVDVSTMAQHFGGGGHKKAAGFHIEKPIEEALAFVLKELDILFPHGILQTE</sequence>
<accession>A0A2M6W1W8</accession>
<dbReference type="Pfam" id="PF01368">
    <property type="entry name" value="DHH"/>
    <property type="match status" value="1"/>
</dbReference>
<proteinExistence type="predicted"/>
<reference evidence="4" key="1">
    <citation type="submission" date="2017-09" db="EMBL/GenBank/DDBJ databases">
        <title>Depth-based differentiation of microbial function through sediment-hosted aquifers and enrichment of novel symbionts in the deep terrestrial subsurface.</title>
        <authorList>
            <person name="Probst A.J."/>
            <person name="Ladd B."/>
            <person name="Jarett J.K."/>
            <person name="Geller-Mcgrath D.E."/>
            <person name="Sieber C.M.K."/>
            <person name="Emerson J.B."/>
            <person name="Anantharaman K."/>
            <person name="Thomas B.C."/>
            <person name="Malmstrom R."/>
            <person name="Stieglmeier M."/>
            <person name="Klingl A."/>
            <person name="Woyke T."/>
            <person name="Ryan C.M."/>
            <person name="Banfield J.F."/>
        </authorList>
    </citation>
    <scope>NUCLEOTIDE SEQUENCE [LARGE SCALE GENOMIC DNA]</scope>
</reference>
<feature type="domain" description="DHHA1" evidence="2">
    <location>
        <begin position="227"/>
        <end position="323"/>
    </location>
</feature>
<comment type="caution">
    <text evidence="3">The sequence shown here is derived from an EMBL/GenBank/DDBJ whole genome shotgun (WGS) entry which is preliminary data.</text>
</comment>
<organism evidence="3 4">
    <name type="scientific">Candidatus Magasanikbacteria bacterium CG10_big_fil_rev_8_21_14_0_10_43_6</name>
    <dbReference type="NCBI Taxonomy" id="1974650"/>
    <lineage>
        <taxon>Bacteria</taxon>
        <taxon>Candidatus Magasanikiibacteriota</taxon>
    </lineage>
</organism>
<dbReference type="InterPro" id="IPR038763">
    <property type="entry name" value="DHH_sf"/>
</dbReference>
<dbReference type="InterPro" id="IPR003156">
    <property type="entry name" value="DHHA1_dom"/>
</dbReference>
<dbReference type="InterPro" id="IPR001667">
    <property type="entry name" value="DDH_dom"/>
</dbReference>
<feature type="domain" description="DDH" evidence="1">
    <location>
        <begin position="19"/>
        <end position="163"/>
    </location>
</feature>
<dbReference type="Gene3D" id="3.10.310.30">
    <property type="match status" value="1"/>
</dbReference>
<name>A0A2M6W1W8_9BACT</name>
<gene>
    <name evidence="3" type="ORF">COU33_01370</name>
</gene>
<evidence type="ECO:0000313" key="4">
    <source>
        <dbReference type="Proteomes" id="UP000229362"/>
    </source>
</evidence>
<evidence type="ECO:0000259" key="2">
    <source>
        <dbReference type="Pfam" id="PF02272"/>
    </source>
</evidence>
<dbReference type="InterPro" id="IPR051319">
    <property type="entry name" value="Oligoribo/pAp-PDE_c-di-AMP_PDE"/>
</dbReference>
<dbReference type="PANTHER" id="PTHR47618:SF1">
    <property type="entry name" value="BIFUNCTIONAL OLIGORIBONUCLEASE AND PAP PHOSPHATASE NRNA"/>
    <property type="match status" value="1"/>
</dbReference>
<dbReference type="Gene3D" id="3.90.1640.10">
    <property type="entry name" value="inorganic pyrophosphatase (n-terminal core)"/>
    <property type="match status" value="1"/>
</dbReference>
<dbReference type="EMBL" id="PFBZ01000057">
    <property type="protein sequence ID" value="PIT86771.1"/>
    <property type="molecule type" value="Genomic_DNA"/>
</dbReference>
<dbReference type="AlphaFoldDB" id="A0A2M6W1W8"/>
<dbReference type="PANTHER" id="PTHR47618">
    <property type="entry name" value="BIFUNCTIONAL OLIGORIBONUCLEASE AND PAP PHOSPHATASE NRNA"/>
    <property type="match status" value="1"/>
</dbReference>
<evidence type="ECO:0000259" key="1">
    <source>
        <dbReference type="Pfam" id="PF01368"/>
    </source>
</evidence>
<dbReference type="SUPFAM" id="SSF64182">
    <property type="entry name" value="DHH phosphoesterases"/>
    <property type="match status" value="1"/>
</dbReference>
<protein>
    <submittedName>
        <fullName evidence="3">Uncharacterized protein</fullName>
    </submittedName>
</protein>
<dbReference type="Pfam" id="PF02272">
    <property type="entry name" value="DHHA1"/>
    <property type="match status" value="1"/>
</dbReference>